<dbReference type="PROSITE" id="PS50893">
    <property type="entry name" value="ABC_TRANSPORTER_2"/>
    <property type="match status" value="2"/>
</dbReference>
<evidence type="ECO:0000256" key="2">
    <source>
        <dbReference type="ARBA" id="ARBA00022475"/>
    </source>
</evidence>
<evidence type="ECO:0000256" key="4">
    <source>
        <dbReference type="ARBA" id="ARBA00022737"/>
    </source>
</evidence>
<proteinExistence type="predicted"/>
<dbReference type="PANTHER" id="PTHR43790">
    <property type="entry name" value="CARBOHYDRATE TRANSPORT ATP-BINDING PROTEIN MG119-RELATED"/>
    <property type="match status" value="1"/>
</dbReference>
<dbReference type="InterPro" id="IPR027417">
    <property type="entry name" value="P-loop_NTPase"/>
</dbReference>
<keyword evidence="1" id="KW-0813">Transport</keyword>
<keyword evidence="10" id="KW-0378">Hydrolase</keyword>
<dbReference type="InterPro" id="IPR017871">
    <property type="entry name" value="ABC_transporter-like_CS"/>
</dbReference>
<dbReference type="GO" id="GO:0016787">
    <property type="term" value="F:hydrolase activity"/>
    <property type="evidence" value="ECO:0007669"/>
    <property type="project" value="UniProtKB-KW"/>
</dbReference>
<dbReference type="PROSITE" id="PS00211">
    <property type="entry name" value="ABC_TRANSPORTER_1"/>
    <property type="match status" value="1"/>
</dbReference>
<dbReference type="GO" id="GO:0005524">
    <property type="term" value="F:ATP binding"/>
    <property type="evidence" value="ECO:0007669"/>
    <property type="project" value="UniProtKB-KW"/>
</dbReference>
<dbReference type="InterPro" id="IPR003439">
    <property type="entry name" value="ABC_transporter-like_ATP-bd"/>
</dbReference>
<dbReference type="EC" id="3.6.3.17" evidence="10"/>
<organism evidence="10 11">
    <name type="scientific">Bacillus albus</name>
    <dbReference type="NCBI Taxonomy" id="2026189"/>
    <lineage>
        <taxon>Bacteria</taxon>
        <taxon>Bacillati</taxon>
        <taxon>Bacillota</taxon>
        <taxon>Bacilli</taxon>
        <taxon>Bacillales</taxon>
        <taxon>Bacillaceae</taxon>
        <taxon>Bacillus</taxon>
        <taxon>Bacillus cereus group</taxon>
    </lineage>
</organism>
<keyword evidence="7" id="KW-1278">Translocase</keyword>
<dbReference type="CDD" id="cd03215">
    <property type="entry name" value="ABC_Carb_Monos_II"/>
    <property type="match status" value="1"/>
</dbReference>
<dbReference type="SMART" id="SM00382">
    <property type="entry name" value="AAA"/>
    <property type="match status" value="2"/>
</dbReference>
<evidence type="ECO:0000256" key="5">
    <source>
        <dbReference type="ARBA" id="ARBA00022741"/>
    </source>
</evidence>
<accession>A0ABN5UDI1</accession>
<evidence type="ECO:0000313" key="11">
    <source>
        <dbReference type="Proteomes" id="UP000272492"/>
    </source>
</evidence>
<dbReference type="SUPFAM" id="SSF52540">
    <property type="entry name" value="P-loop containing nucleoside triphosphate hydrolases"/>
    <property type="match status" value="2"/>
</dbReference>
<feature type="domain" description="ABC transporter" evidence="9">
    <location>
        <begin position="3"/>
        <end position="240"/>
    </location>
</feature>
<keyword evidence="8" id="KW-0472">Membrane</keyword>
<evidence type="ECO:0000256" key="7">
    <source>
        <dbReference type="ARBA" id="ARBA00022967"/>
    </source>
</evidence>
<protein>
    <submittedName>
        <fullName evidence="10">Ribose ABC transporter ATP-binding protein RbsA</fullName>
        <ecNumber evidence="10">3.6.3.17</ecNumber>
    </submittedName>
</protein>
<dbReference type="InterPro" id="IPR050107">
    <property type="entry name" value="ABC_carbohydrate_import_ATPase"/>
</dbReference>
<dbReference type="CDD" id="cd03216">
    <property type="entry name" value="ABC_Carb_Monos_I"/>
    <property type="match status" value="1"/>
</dbReference>
<dbReference type="InterPro" id="IPR003593">
    <property type="entry name" value="AAA+_ATPase"/>
</dbReference>
<dbReference type="Proteomes" id="UP000272492">
    <property type="component" value="Chromosome"/>
</dbReference>
<keyword evidence="6 10" id="KW-0067">ATP-binding</keyword>
<keyword evidence="2" id="KW-1003">Cell membrane</keyword>
<evidence type="ECO:0000256" key="1">
    <source>
        <dbReference type="ARBA" id="ARBA00022448"/>
    </source>
</evidence>
<keyword evidence="11" id="KW-1185">Reference proteome</keyword>
<feature type="domain" description="ABC transporter" evidence="9">
    <location>
        <begin position="250"/>
        <end position="494"/>
    </location>
</feature>
<evidence type="ECO:0000313" key="10">
    <source>
        <dbReference type="EMBL" id="AZQ49067.1"/>
    </source>
</evidence>
<dbReference type="Pfam" id="PF00005">
    <property type="entry name" value="ABC_tran"/>
    <property type="match status" value="2"/>
</dbReference>
<evidence type="ECO:0000256" key="6">
    <source>
        <dbReference type="ARBA" id="ARBA00022840"/>
    </source>
</evidence>
<keyword evidence="3" id="KW-0762">Sugar transport</keyword>
<reference evidence="10 11" key="1">
    <citation type="submission" date="2018-12" db="EMBL/GenBank/DDBJ databases">
        <authorList>
            <person name="Wang H."/>
            <person name="Peng S."/>
            <person name="Yu X."/>
            <person name="Li X."/>
        </authorList>
    </citation>
    <scope>NUCLEOTIDE SEQUENCE [LARGE SCALE GENOMIC DNA]</scope>
    <source>
        <strain evidence="10 11">PFYN01</strain>
    </source>
</reference>
<sequence>MRIEMKNISKAFNGNPVLKSAQFMIETGEVHALMGENGAGKSTLMKILTGVYKRDGGTITIDGQERTFKNAKEAEEYGIAFIHQELNILSNLTVAENMFLGKELMYGKTGILRTRQMNAIAQQQLAKLGLHVKGAMLAGELSVGQQQIIEIAKALMTNASVIIMDEPTAALTDREIETLFTVINQLRKEGVSFVYISHRMEEIFSICDAITILRDGEYVGKRSIPETSFDEVVSMMVGRSIGERYPERNSQIGDVIFEMRNGTKKGKFENVSFQVRKGEILGVAGLMGAGRTDIMKAIFGYEPLDSGQIFINGQEVKIDSPIDAIRQRIAFITEDRKSEGLVLDFSIRENLALPNLESLSKGSVLSNELEQQFTADMMKLLNVKASSGEQAVKSLSGGNQQKVVIAKWLGIHPQLLILDEPTRGVDVGAKKEIYSIMNKLTEQGDAVIMVSSELPEVLGMSDRVLVIHEGKVGGILGKDEASQESIMALATGESKDG</sequence>
<evidence type="ECO:0000256" key="3">
    <source>
        <dbReference type="ARBA" id="ARBA00022597"/>
    </source>
</evidence>
<evidence type="ECO:0000259" key="9">
    <source>
        <dbReference type="PROSITE" id="PS50893"/>
    </source>
</evidence>
<keyword evidence="5" id="KW-0547">Nucleotide-binding</keyword>
<dbReference type="EMBL" id="CP034548">
    <property type="protein sequence ID" value="AZQ49067.1"/>
    <property type="molecule type" value="Genomic_DNA"/>
</dbReference>
<name>A0ABN5UDI1_9BACI</name>
<gene>
    <name evidence="10" type="primary">rbsA</name>
    <name evidence="10" type="ORF">EJW27_23960</name>
</gene>
<dbReference type="PANTHER" id="PTHR43790:SF3">
    <property type="entry name" value="D-ALLOSE IMPORT ATP-BINDING PROTEIN ALSA-RELATED"/>
    <property type="match status" value="1"/>
</dbReference>
<keyword evidence="4" id="KW-0677">Repeat</keyword>
<evidence type="ECO:0000256" key="8">
    <source>
        <dbReference type="ARBA" id="ARBA00023136"/>
    </source>
</evidence>
<dbReference type="Gene3D" id="3.40.50.300">
    <property type="entry name" value="P-loop containing nucleotide triphosphate hydrolases"/>
    <property type="match status" value="2"/>
</dbReference>